<proteinExistence type="predicted"/>
<dbReference type="InterPro" id="IPR004017">
    <property type="entry name" value="Cys_rich_dom"/>
</dbReference>
<sequence>METNFNALQLGDATIARADEILRRCVHCGLCTATCPTYVLTGDERDSPRGRIYLMKQMFETRDVPATTVYHIDRCLSCLGCMTACPSGVDYMHLVDLARLRIEQRGHRSPNKNTMRMFLSRVLPYPSRFKTMLILGWFARPFRGVIGKLGMKRIAAALELVPKDALKLKILRPRSAYNPRAPQPKRVAIMLGCVQEVLAPQINRAAIRLLRRHGVDVMVVKDEGCCGALSHHLGRDEEARGHARRNIDALTAVMRERLLDAIIPTASGCGTTLKDYGNLLERDHGYAERAEYVAGLTRDPTEFLSEIELNPPVMWTGLKVAYHSACSLGHGQKLDELPRQLLEQAGYTLTEIPEGHLCCGSAGTYNIVEPELSAELRDRKIKNIESISPDVIVTGNIGCITQLKAGTDIPIVHTVELLDWATGGPCPPALSKMRKRAHPIEALVEMAKASAKEKALAD</sequence>
<dbReference type="GO" id="GO:0019154">
    <property type="term" value="F:glycolate dehydrogenase activity"/>
    <property type="evidence" value="ECO:0007669"/>
    <property type="project" value="UniProtKB-EC"/>
</dbReference>
<comment type="cofactor">
    <cofactor evidence="6">
        <name>[4Fe-4S] cluster</name>
        <dbReference type="ChEBI" id="CHEBI:49883"/>
    </cofactor>
    <text evidence="6">Binds 2 [4Fe-4S] clusters.</text>
</comment>
<evidence type="ECO:0000256" key="2">
    <source>
        <dbReference type="ARBA" id="ARBA00022723"/>
    </source>
</evidence>
<evidence type="ECO:0000256" key="5">
    <source>
        <dbReference type="ARBA" id="ARBA00023014"/>
    </source>
</evidence>
<feature type="domain" description="4Fe-4S ferredoxin-type" evidence="7">
    <location>
        <begin position="14"/>
        <end position="45"/>
    </location>
</feature>
<keyword evidence="4 6" id="KW-0408">Iron</keyword>
<comment type="catalytic activity">
    <reaction evidence="6">
        <text>(R)-lactate + A = pyruvate + AH2</text>
        <dbReference type="Rhea" id="RHEA:15089"/>
        <dbReference type="ChEBI" id="CHEBI:13193"/>
        <dbReference type="ChEBI" id="CHEBI:15361"/>
        <dbReference type="ChEBI" id="CHEBI:16004"/>
        <dbReference type="ChEBI" id="CHEBI:17499"/>
    </reaction>
</comment>
<comment type="function">
    <text evidence="6">Component of a complex that catalyzes the oxidation of glycolate to glyoxylate.</text>
</comment>
<dbReference type="Pfam" id="PF12838">
    <property type="entry name" value="Fer4_7"/>
    <property type="match status" value="1"/>
</dbReference>
<evidence type="ECO:0000259" key="7">
    <source>
        <dbReference type="PROSITE" id="PS51379"/>
    </source>
</evidence>
<protein>
    <recommendedName>
        <fullName evidence="6">Glycolate oxidase iron-sulfur subunit</fullName>
        <ecNumber evidence="6">1.1.99.14</ecNumber>
    </recommendedName>
</protein>
<organism evidence="8 9">
    <name type="scientific">Methyloceanibacter methanicus</name>
    <dbReference type="NCBI Taxonomy" id="1774968"/>
    <lineage>
        <taxon>Bacteria</taxon>
        <taxon>Pseudomonadati</taxon>
        <taxon>Pseudomonadota</taxon>
        <taxon>Alphaproteobacteria</taxon>
        <taxon>Hyphomicrobiales</taxon>
        <taxon>Hyphomicrobiaceae</taxon>
        <taxon>Methyloceanibacter</taxon>
    </lineage>
</organism>
<accession>A0A1E3W2V8</accession>
<evidence type="ECO:0000256" key="6">
    <source>
        <dbReference type="PIRNR" id="PIRNR000139"/>
    </source>
</evidence>
<keyword evidence="1 6" id="KW-0004">4Fe-4S</keyword>
<dbReference type="Proteomes" id="UP000094501">
    <property type="component" value="Unassembled WGS sequence"/>
</dbReference>
<keyword evidence="6" id="KW-0249">Electron transport</keyword>
<dbReference type="PANTHER" id="PTHR32479:SF17">
    <property type="entry name" value="GLYCOLATE OXIDASE IRON-SULFUR SUBUNIT"/>
    <property type="match status" value="1"/>
</dbReference>
<dbReference type="AlphaFoldDB" id="A0A1E3W2V8"/>
<comment type="catalytic activity">
    <reaction evidence="6">
        <text>glycolate + A = glyoxylate + AH2</text>
        <dbReference type="Rhea" id="RHEA:21264"/>
        <dbReference type="ChEBI" id="CHEBI:13193"/>
        <dbReference type="ChEBI" id="CHEBI:17499"/>
        <dbReference type="ChEBI" id="CHEBI:29805"/>
        <dbReference type="ChEBI" id="CHEBI:36655"/>
        <dbReference type="EC" id="1.1.99.14"/>
    </reaction>
</comment>
<name>A0A1E3W2V8_9HYPH</name>
<dbReference type="STRING" id="1774968.AUC68_03290"/>
<dbReference type="GO" id="GO:0051539">
    <property type="term" value="F:4 iron, 4 sulfur cluster binding"/>
    <property type="evidence" value="ECO:0007669"/>
    <property type="project" value="UniProtKB-UniRule"/>
</dbReference>
<dbReference type="EMBL" id="LPWG01000010">
    <property type="protein sequence ID" value="ODS00148.1"/>
    <property type="molecule type" value="Genomic_DNA"/>
</dbReference>
<evidence type="ECO:0000256" key="3">
    <source>
        <dbReference type="ARBA" id="ARBA00022737"/>
    </source>
</evidence>
<dbReference type="RefSeq" id="WP_069436961.1">
    <property type="nucleotide sequence ID" value="NZ_LPWG01000010.1"/>
</dbReference>
<dbReference type="InterPro" id="IPR017900">
    <property type="entry name" value="4Fe4S_Fe_S_CS"/>
</dbReference>
<dbReference type="EC" id="1.1.99.14" evidence="6"/>
<dbReference type="Gene3D" id="1.10.1060.10">
    <property type="entry name" value="Alpha-helical ferredoxin"/>
    <property type="match status" value="1"/>
</dbReference>
<dbReference type="InterPro" id="IPR017896">
    <property type="entry name" value="4Fe4S_Fe-S-bd"/>
</dbReference>
<reference evidence="8 9" key="1">
    <citation type="journal article" date="2016" name="Environ. Microbiol.">
        <title>New Methyloceanibacter diversity from North Sea sediments includes methanotroph containing solely the soluble methane monooxygenase.</title>
        <authorList>
            <person name="Vekeman B."/>
            <person name="Kerckhof F.M."/>
            <person name="Cremers G."/>
            <person name="de Vos P."/>
            <person name="Vandamme P."/>
            <person name="Boon N."/>
            <person name="Op den Camp H.J."/>
            <person name="Heylen K."/>
        </authorList>
    </citation>
    <scope>NUCLEOTIDE SEQUENCE [LARGE SCALE GENOMIC DNA]</scope>
    <source>
        <strain evidence="8 9">R-67174</strain>
    </source>
</reference>
<feature type="domain" description="4Fe-4S ferredoxin-type" evidence="7">
    <location>
        <begin position="65"/>
        <end position="95"/>
    </location>
</feature>
<keyword evidence="5 6" id="KW-0411">Iron-sulfur</keyword>
<evidence type="ECO:0000313" key="9">
    <source>
        <dbReference type="Proteomes" id="UP000094501"/>
    </source>
</evidence>
<evidence type="ECO:0000313" key="8">
    <source>
        <dbReference type="EMBL" id="ODS00148.1"/>
    </source>
</evidence>
<dbReference type="OrthoDB" id="9765258at2"/>
<evidence type="ECO:0000256" key="4">
    <source>
        <dbReference type="ARBA" id="ARBA00023004"/>
    </source>
</evidence>
<dbReference type="PROSITE" id="PS00198">
    <property type="entry name" value="4FE4S_FER_1"/>
    <property type="match status" value="2"/>
</dbReference>
<gene>
    <name evidence="8" type="ORF">AUC68_03290</name>
</gene>
<keyword evidence="3" id="KW-0677">Repeat</keyword>
<dbReference type="InterPro" id="IPR009051">
    <property type="entry name" value="Helical_ferredxn"/>
</dbReference>
<dbReference type="PROSITE" id="PS51379">
    <property type="entry name" value="4FE4S_FER_2"/>
    <property type="match status" value="2"/>
</dbReference>
<keyword evidence="9" id="KW-1185">Reference proteome</keyword>
<dbReference type="Pfam" id="PF02754">
    <property type="entry name" value="CCG"/>
    <property type="match status" value="2"/>
</dbReference>
<dbReference type="NCBIfam" id="NF008434">
    <property type="entry name" value="PRK11274.1"/>
    <property type="match status" value="1"/>
</dbReference>
<dbReference type="SUPFAM" id="SSF54862">
    <property type="entry name" value="4Fe-4S ferredoxins"/>
    <property type="match status" value="1"/>
</dbReference>
<keyword evidence="2 6" id="KW-0479">Metal-binding</keyword>
<dbReference type="PIRSF" id="PIRSF000139">
    <property type="entry name" value="Glc_ox_4Fe-4S"/>
    <property type="match status" value="1"/>
</dbReference>
<evidence type="ECO:0000256" key="1">
    <source>
        <dbReference type="ARBA" id="ARBA00022485"/>
    </source>
</evidence>
<keyword evidence="6" id="KW-0813">Transport</keyword>
<comment type="caution">
    <text evidence="8">The sequence shown here is derived from an EMBL/GenBank/DDBJ whole genome shotgun (WGS) entry which is preliminary data.</text>
</comment>
<dbReference type="PANTHER" id="PTHR32479">
    <property type="entry name" value="GLYCOLATE OXIDASE IRON-SULFUR SUBUNIT"/>
    <property type="match status" value="1"/>
</dbReference>
<dbReference type="InterPro" id="IPR012257">
    <property type="entry name" value="Glc_ox_4Fe-4S"/>
</dbReference>
<dbReference type="GO" id="GO:0046872">
    <property type="term" value="F:metal ion binding"/>
    <property type="evidence" value="ECO:0007669"/>
    <property type="project" value="UniProtKB-UniRule"/>
</dbReference>